<organism evidence="4 5">
    <name type="scientific">Salinisphaera japonica YTM-1</name>
    <dbReference type="NCBI Taxonomy" id="1209778"/>
    <lineage>
        <taxon>Bacteria</taxon>
        <taxon>Pseudomonadati</taxon>
        <taxon>Pseudomonadota</taxon>
        <taxon>Gammaproteobacteria</taxon>
        <taxon>Salinisphaerales</taxon>
        <taxon>Salinisphaeraceae</taxon>
        <taxon>Salinisphaera</taxon>
    </lineage>
</organism>
<feature type="region of interest" description="Disordered" evidence="2">
    <location>
        <begin position="73"/>
        <end position="93"/>
    </location>
</feature>
<dbReference type="Gene3D" id="3.10.590.10">
    <property type="entry name" value="ph1033 like domains"/>
    <property type="match status" value="1"/>
</dbReference>
<evidence type="ECO:0000313" key="4">
    <source>
        <dbReference type="EMBL" id="ROO25937.1"/>
    </source>
</evidence>
<dbReference type="Proteomes" id="UP000285310">
    <property type="component" value="Unassembled WGS sequence"/>
</dbReference>
<dbReference type="PANTHER" id="PTHR14087:SF7">
    <property type="entry name" value="THYMOCYTE NUCLEAR PROTEIN 1"/>
    <property type="match status" value="1"/>
</dbReference>
<feature type="compositionally biased region" description="Basic and acidic residues" evidence="2">
    <location>
        <begin position="82"/>
        <end position="93"/>
    </location>
</feature>
<dbReference type="InterPro" id="IPR052181">
    <property type="entry name" value="5hmC_binding"/>
</dbReference>
<dbReference type="Pfam" id="PF01878">
    <property type="entry name" value="EVE"/>
    <property type="match status" value="1"/>
</dbReference>
<evidence type="ECO:0000313" key="5">
    <source>
        <dbReference type="Proteomes" id="UP000285310"/>
    </source>
</evidence>
<dbReference type="InterPro" id="IPR002740">
    <property type="entry name" value="EVE_domain"/>
</dbReference>
<dbReference type="SUPFAM" id="SSF88697">
    <property type="entry name" value="PUA domain-like"/>
    <property type="match status" value="1"/>
</dbReference>
<dbReference type="PANTHER" id="PTHR14087">
    <property type="entry name" value="THYMOCYTE NUCLEAR PROTEIN 1"/>
    <property type="match status" value="1"/>
</dbReference>
<accession>A0A423PK17</accession>
<dbReference type="InterPro" id="IPR047197">
    <property type="entry name" value="THYN1-like_EVE"/>
</dbReference>
<keyword evidence="1" id="KW-0597">Phosphoprotein</keyword>
<dbReference type="InterPro" id="IPR015947">
    <property type="entry name" value="PUA-like_sf"/>
</dbReference>
<proteinExistence type="predicted"/>
<dbReference type="InParanoid" id="A0A423PK17"/>
<evidence type="ECO:0000256" key="1">
    <source>
        <dbReference type="ARBA" id="ARBA00022553"/>
    </source>
</evidence>
<evidence type="ECO:0000256" key="2">
    <source>
        <dbReference type="SAM" id="MobiDB-lite"/>
    </source>
</evidence>
<feature type="domain" description="EVE" evidence="3">
    <location>
        <begin position="2"/>
        <end position="151"/>
    </location>
</feature>
<keyword evidence="5" id="KW-1185">Reference proteome</keyword>
<dbReference type="RefSeq" id="WP_123658872.1">
    <property type="nucleotide sequence ID" value="NZ_AYKG01000041.1"/>
</dbReference>
<dbReference type="EMBL" id="AYKG01000041">
    <property type="protein sequence ID" value="ROO25937.1"/>
    <property type="molecule type" value="Genomic_DNA"/>
</dbReference>
<sequence length="157" mass="18160">MRYWLMKSEPDEFSITDLENRDQQTEGWDGVRNYQARNFMRDDMSVGDKALFYHSNTKVPGVVGIATVSREGYPDGTAFDPQDPHYDPKSDPDKPRWYRVDVTFERQLDRVIPLAEIKDRADELEGLPLVRKGNRLSVMPVDKAHYDFILGLEHAGQ</sequence>
<dbReference type="CDD" id="cd21133">
    <property type="entry name" value="EVE"/>
    <property type="match status" value="1"/>
</dbReference>
<dbReference type="OrthoDB" id="9791347at2"/>
<comment type="caution">
    <text evidence="4">The sequence shown here is derived from an EMBL/GenBank/DDBJ whole genome shotgun (WGS) entry which is preliminary data.</text>
</comment>
<reference evidence="4 5" key="1">
    <citation type="submission" date="2013-10" db="EMBL/GenBank/DDBJ databases">
        <title>Salinisphaera japonica YTM-1 Genome Sequencing.</title>
        <authorList>
            <person name="Lai Q."/>
            <person name="Li C."/>
            <person name="Shao Z."/>
        </authorList>
    </citation>
    <scope>NUCLEOTIDE SEQUENCE [LARGE SCALE GENOMIC DNA]</scope>
    <source>
        <strain evidence="4 5">YTM-1</strain>
    </source>
</reference>
<evidence type="ECO:0000259" key="3">
    <source>
        <dbReference type="Pfam" id="PF01878"/>
    </source>
</evidence>
<protein>
    <submittedName>
        <fullName evidence="4">EVE domain-containing protein</fullName>
    </submittedName>
</protein>
<dbReference type="FunFam" id="3.10.590.10:FF:000003">
    <property type="entry name" value="Thymocyte nuclear protein 1"/>
    <property type="match status" value="1"/>
</dbReference>
<name>A0A423PK17_9GAMM</name>
<gene>
    <name evidence="4" type="ORF">SAJA_11975</name>
</gene>
<dbReference type="AlphaFoldDB" id="A0A423PK17"/>